<evidence type="ECO:0000256" key="5">
    <source>
        <dbReference type="ARBA" id="ARBA00022989"/>
    </source>
</evidence>
<keyword evidence="7" id="KW-1005">Bacterial flagellum biogenesis</keyword>
<sequence length="689" mass="71593">MPTATAPPATPPGARVGTEAVAASGLVLILLVMVVPLPGFLLDLLLTTNIAVSLGVLLTAFYARRPLDFAIFPGLLLITTLFRLSLNVASTRLILGEAKAGALIEAFGSFVVAGNFVVGAIVFLVLVLINFVVITKGSGRIAEVGARFTLDALPGKQMAIDADLGAGLIDEAEARQRRSDVSREADFYGAMDGASKFVRGDAVAGLIITAVNIVGGLVIGATQHGMTMAEAASTFTLLSIGDGLVSQIPALLISTAAGLIVSRASGEGNIAGEVQTQLLAAAVPLLVTGGFMLLLGLMPGLPIVPFWALGIGAIALGRSRLVADRAADAEAARPAPPEAEPEPEPADFLLVDPLELEVGYGLIPLVDPAQGGDLLDRVKRLRQQLAVELGLVIPPVRIRDNVALGANAYAVKLRGNPVGEGEVMPGYGLALLPEGFDGSAPGLKTEDPTFGLPAVWVPERALPDAERQGLTAVEAPAVVTTHLLEVLRTHAHRLLDRQEVSALVDKVKETAPALVGELTPALLSIGDIQKVLKGLLRERVPIRDLVTILEALADHAPRTKNVEVLVEYARAALAATITRQFAGPDGHVHLVVLDPVLEQHLLERAEAGALNASTLGLAPERAQALLEAAEAAAGRLLVDGHPPVLLTSPVLRSTVAAFLAGVEGELAVLSYNDLTADAALDVVDHLSIP</sequence>
<dbReference type="Gene3D" id="1.10.8.540">
    <property type="entry name" value="FHIPEP family, domain 3"/>
    <property type="match status" value="1"/>
</dbReference>
<dbReference type="InterPro" id="IPR042194">
    <property type="entry name" value="FHIPEP_1"/>
</dbReference>
<feature type="transmembrane region" description="Helical" evidence="7">
    <location>
        <begin position="106"/>
        <end position="133"/>
    </location>
</feature>
<evidence type="ECO:0000313" key="8">
    <source>
        <dbReference type="EMBL" id="MDT0631379.1"/>
    </source>
</evidence>
<dbReference type="InterPro" id="IPR042196">
    <property type="entry name" value="FHIPEP_4"/>
</dbReference>
<accession>A0ABU3BQ06</accession>
<dbReference type="Proteomes" id="UP001267426">
    <property type="component" value="Unassembled WGS sequence"/>
</dbReference>
<gene>
    <name evidence="7 8" type="primary">flhA</name>
    <name evidence="8" type="ORF">RM540_06410</name>
</gene>
<keyword evidence="3 7" id="KW-1003">Cell membrane</keyword>
<evidence type="ECO:0000256" key="2">
    <source>
        <dbReference type="ARBA" id="ARBA00008835"/>
    </source>
</evidence>
<dbReference type="PANTHER" id="PTHR30161">
    <property type="entry name" value="FLAGELLAR EXPORT PROTEIN, MEMBRANE FLHA SUBUNIT-RELATED"/>
    <property type="match status" value="1"/>
</dbReference>
<feature type="transmembrane region" description="Helical" evidence="7">
    <location>
        <begin position="244"/>
        <end position="266"/>
    </location>
</feature>
<keyword evidence="7" id="KW-0813">Transport</keyword>
<dbReference type="PANTHER" id="PTHR30161:SF1">
    <property type="entry name" value="FLAGELLAR BIOSYNTHESIS PROTEIN FLHA-RELATED"/>
    <property type="match status" value="1"/>
</dbReference>
<comment type="function">
    <text evidence="7">Required for formation of the rod structure of the flagellar apparatus. Together with FliI and FliH, may constitute the export apparatus of flagellin.</text>
</comment>
<dbReference type="PIRSF" id="PIRSF005419">
    <property type="entry name" value="FlhA"/>
    <property type="match status" value="1"/>
</dbReference>
<comment type="subcellular location">
    <subcellularLocation>
        <location evidence="1 7">Cell membrane</location>
        <topology evidence="1 7">Multi-pass membrane protein</topology>
    </subcellularLocation>
</comment>
<reference evidence="8 9" key="1">
    <citation type="submission" date="2023-09" db="EMBL/GenBank/DDBJ databases">
        <authorList>
            <person name="Rey-Velasco X."/>
        </authorList>
    </citation>
    <scope>NUCLEOTIDE SEQUENCE [LARGE SCALE GENOMIC DNA]</scope>
    <source>
        <strain evidence="8 9">F394</strain>
    </source>
</reference>
<keyword evidence="5 7" id="KW-1133">Transmembrane helix</keyword>
<keyword evidence="7" id="KW-0653">Protein transport</keyword>
<keyword evidence="8" id="KW-0969">Cilium</keyword>
<keyword evidence="7" id="KW-1006">Bacterial flagellum protein export</keyword>
<dbReference type="PRINTS" id="PR00949">
    <property type="entry name" value="TYPE3IMAPROT"/>
</dbReference>
<dbReference type="InterPro" id="IPR006301">
    <property type="entry name" value="FlhA"/>
</dbReference>
<keyword evidence="4 7" id="KW-0812">Transmembrane</keyword>
<dbReference type="EMBL" id="JAVRHT010000011">
    <property type="protein sequence ID" value="MDT0631379.1"/>
    <property type="molecule type" value="Genomic_DNA"/>
</dbReference>
<feature type="transmembrane region" description="Helical" evidence="7">
    <location>
        <begin position="203"/>
        <end position="224"/>
    </location>
</feature>
<feature type="transmembrane region" description="Helical" evidence="7">
    <location>
        <begin position="20"/>
        <end position="38"/>
    </location>
</feature>
<evidence type="ECO:0000256" key="6">
    <source>
        <dbReference type="ARBA" id="ARBA00023136"/>
    </source>
</evidence>
<name>A0ABU3BQ06_9BACT</name>
<dbReference type="PROSITE" id="PS00994">
    <property type="entry name" value="FHIPEP"/>
    <property type="match status" value="1"/>
</dbReference>
<comment type="caution">
    <text evidence="8">The sequence shown here is derived from an EMBL/GenBank/DDBJ whole genome shotgun (WGS) entry which is preliminary data.</text>
</comment>
<dbReference type="RefSeq" id="WP_311662722.1">
    <property type="nucleotide sequence ID" value="NZ_JAVRHT010000011.1"/>
</dbReference>
<feature type="transmembrane region" description="Helical" evidence="7">
    <location>
        <begin position="69"/>
        <end position="86"/>
    </location>
</feature>
<dbReference type="Gene3D" id="3.40.30.60">
    <property type="entry name" value="FHIPEP family, domain 1"/>
    <property type="match status" value="1"/>
</dbReference>
<dbReference type="InterPro" id="IPR042193">
    <property type="entry name" value="FHIPEP_3"/>
</dbReference>
<dbReference type="Pfam" id="PF00771">
    <property type="entry name" value="FHIPEP"/>
    <property type="match status" value="1"/>
</dbReference>
<comment type="similarity">
    <text evidence="2 7">Belongs to the FHIPEP (flagella/HR/invasion proteins export pore) family.</text>
</comment>
<keyword evidence="9" id="KW-1185">Reference proteome</keyword>
<keyword evidence="6 7" id="KW-0472">Membrane</keyword>
<protein>
    <recommendedName>
        <fullName evidence="7">Flagellar biosynthesis protein FlhA</fullName>
    </recommendedName>
</protein>
<dbReference type="InterPro" id="IPR001712">
    <property type="entry name" value="T3SS_FHIPEP"/>
</dbReference>
<evidence type="ECO:0000256" key="4">
    <source>
        <dbReference type="ARBA" id="ARBA00022692"/>
    </source>
</evidence>
<dbReference type="InterPro" id="IPR025505">
    <property type="entry name" value="FHIPEP_CS"/>
</dbReference>
<evidence type="ECO:0000256" key="1">
    <source>
        <dbReference type="ARBA" id="ARBA00004651"/>
    </source>
</evidence>
<dbReference type="Gene3D" id="3.40.50.12790">
    <property type="entry name" value="FHIPEP family, domain 4"/>
    <property type="match status" value="1"/>
</dbReference>
<keyword evidence="8" id="KW-0966">Cell projection</keyword>
<evidence type="ECO:0000256" key="3">
    <source>
        <dbReference type="ARBA" id="ARBA00022475"/>
    </source>
</evidence>
<keyword evidence="8" id="KW-0282">Flagellum</keyword>
<evidence type="ECO:0000313" key="9">
    <source>
        <dbReference type="Proteomes" id="UP001267426"/>
    </source>
</evidence>
<evidence type="ECO:0000256" key="7">
    <source>
        <dbReference type="RuleBase" id="RU364093"/>
    </source>
</evidence>
<feature type="transmembrane region" description="Helical" evidence="7">
    <location>
        <begin position="44"/>
        <end position="62"/>
    </location>
</feature>
<feature type="transmembrane region" description="Helical" evidence="7">
    <location>
        <begin position="278"/>
        <end position="298"/>
    </location>
</feature>
<dbReference type="NCBIfam" id="TIGR01398">
    <property type="entry name" value="FlhA"/>
    <property type="match status" value="1"/>
</dbReference>
<organism evidence="8 9">
    <name type="scientific">Rubrivirga litoralis</name>
    <dbReference type="NCBI Taxonomy" id="3075598"/>
    <lineage>
        <taxon>Bacteria</taxon>
        <taxon>Pseudomonadati</taxon>
        <taxon>Rhodothermota</taxon>
        <taxon>Rhodothermia</taxon>
        <taxon>Rhodothermales</taxon>
        <taxon>Rubricoccaceae</taxon>
        <taxon>Rubrivirga</taxon>
    </lineage>
</organism>
<proteinExistence type="inferred from homology"/>